<reference evidence="1" key="1">
    <citation type="submission" date="2023-03" db="EMBL/GenBank/DDBJ databases">
        <title>Andean soil-derived lignocellulolytic bacterial consortium as a source of novel taxa and putative plastic-active enzymes.</title>
        <authorList>
            <person name="Diaz-Garcia L."/>
            <person name="Chuvochina M."/>
            <person name="Feuerriegel G."/>
            <person name="Bunk B."/>
            <person name="Sproer C."/>
            <person name="Streit W.R."/>
            <person name="Rodriguez L.M."/>
            <person name="Overmann J."/>
            <person name="Jimenez D.J."/>
        </authorList>
    </citation>
    <scope>NUCLEOTIDE SEQUENCE</scope>
    <source>
        <strain evidence="1">MAG 4196</strain>
    </source>
</reference>
<gene>
    <name evidence="1" type="ORF">P0Y65_20610</name>
</gene>
<evidence type="ECO:0000313" key="2">
    <source>
        <dbReference type="Proteomes" id="UP001217476"/>
    </source>
</evidence>
<name>A0AAJ5VV96_9HYPH</name>
<evidence type="ECO:0000313" key="1">
    <source>
        <dbReference type="EMBL" id="WEK04545.1"/>
    </source>
</evidence>
<accession>A0AAJ5VV96</accession>
<proteinExistence type="predicted"/>
<protein>
    <submittedName>
        <fullName evidence="1">Uncharacterized protein</fullName>
    </submittedName>
</protein>
<organism evidence="1 2">
    <name type="scientific">Candidatus Devosia phytovorans</name>
    <dbReference type="NCBI Taxonomy" id="3121372"/>
    <lineage>
        <taxon>Bacteria</taxon>
        <taxon>Pseudomonadati</taxon>
        <taxon>Pseudomonadota</taxon>
        <taxon>Alphaproteobacteria</taxon>
        <taxon>Hyphomicrobiales</taxon>
        <taxon>Devosiaceae</taxon>
        <taxon>Devosia</taxon>
    </lineage>
</organism>
<dbReference type="Proteomes" id="UP001217476">
    <property type="component" value="Chromosome"/>
</dbReference>
<dbReference type="AlphaFoldDB" id="A0AAJ5VV96"/>
<sequence length="105" mass="11980">MSEFPFPYEPALSANVMHRDDEAVASFVGAMCLKLAHRRHEGREGWEDRDQCSAEFLSQLLREHVEKGDPVEVANFAMMLHQRGERIATAMQIAAWEDLEANRHG</sequence>
<dbReference type="EMBL" id="CP119312">
    <property type="protein sequence ID" value="WEK04545.1"/>
    <property type="molecule type" value="Genomic_DNA"/>
</dbReference>